<dbReference type="EnsemblPlants" id="KQK89453">
    <property type="protein sequence ID" value="KQK89453"/>
    <property type="gene ID" value="SETIT_040312mg"/>
</dbReference>
<proteinExistence type="predicted"/>
<dbReference type="Gramene" id="KQK89453">
    <property type="protein sequence ID" value="KQK89453"/>
    <property type="gene ID" value="SETIT_040312mg"/>
</dbReference>
<dbReference type="EMBL" id="AGNK02005722">
    <property type="status" value="NOT_ANNOTATED_CDS"/>
    <property type="molecule type" value="Genomic_DNA"/>
</dbReference>
<name>K4AN16_SETIT</name>
<reference evidence="2" key="1">
    <citation type="journal article" date="2012" name="Nat. Biotechnol.">
        <title>Reference genome sequence of the model plant Setaria.</title>
        <authorList>
            <person name="Bennetzen J.L."/>
            <person name="Schmutz J."/>
            <person name="Wang H."/>
            <person name="Percifield R."/>
            <person name="Hawkins J."/>
            <person name="Pontaroli A.C."/>
            <person name="Estep M."/>
            <person name="Feng L."/>
            <person name="Vaughn J.N."/>
            <person name="Grimwood J."/>
            <person name="Jenkins J."/>
            <person name="Barry K."/>
            <person name="Lindquist E."/>
            <person name="Hellsten U."/>
            <person name="Deshpande S."/>
            <person name="Wang X."/>
            <person name="Wu X."/>
            <person name="Mitros T."/>
            <person name="Triplett J."/>
            <person name="Yang X."/>
            <person name="Ye C.Y."/>
            <person name="Mauro-Herrera M."/>
            <person name="Wang L."/>
            <person name="Li P."/>
            <person name="Sharma M."/>
            <person name="Sharma R."/>
            <person name="Ronald P.C."/>
            <person name="Panaud O."/>
            <person name="Kellogg E.A."/>
            <person name="Brutnell T.P."/>
            <person name="Doust A.N."/>
            <person name="Tuskan G.A."/>
            <person name="Rokhsar D."/>
            <person name="Devos K.M."/>
        </authorList>
    </citation>
    <scope>NUCLEOTIDE SEQUENCE [LARGE SCALE GENOMIC DNA]</scope>
    <source>
        <strain evidence="2">cv. Yugu1</strain>
    </source>
</reference>
<organism evidence="1 2">
    <name type="scientific">Setaria italica</name>
    <name type="common">Foxtail millet</name>
    <name type="synonym">Panicum italicum</name>
    <dbReference type="NCBI Taxonomy" id="4555"/>
    <lineage>
        <taxon>Eukaryota</taxon>
        <taxon>Viridiplantae</taxon>
        <taxon>Streptophyta</taxon>
        <taxon>Embryophyta</taxon>
        <taxon>Tracheophyta</taxon>
        <taxon>Spermatophyta</taxon>
        <taxon>Magnoliopsida</taxon>
        <taxon>Liliopsida</taxon>
        <taxon>Poales</taxon>
        <taxon>Poaceae</taxon>
        <taxon>PACMAD clade</taxon>
        <taxon>Panicoideae</taxon>
        <taxon>Panicodae</taxon>
        <taxon>Paniceae</taxon>
        <taxon>Cenchrinae</taxon>
        <taxon>Setaria</taxon>
    </lineage>
</organism>
<protein>
    <submittedName>
        <fullName evidence="1">Uncharacterized protein</fullName>
    </submittedName>
</protein>
<reference evidence="1" key="2">
    <citation type="submission" date="2018-08" db="UniProtKB">
        <authorList>
            <consortium name="EnsemblPlants"/>
        </authorList>
    </citation>
    <scope>IDENTIFICATION</scope>
    <source>
        <strain evidence="1">Yugu1</strain>
    </source>
</reference>
<sequence>MFIIHNRPIKSSIRLYKQPWTKNSWFYSTCMIGMLHTMYNLGVSGSQLTVCLTATTVVDPTHNKMFF</sequence>
<dbReference type="AlphaFoldDB" id="K4AN16"/>
<dbReference type="InParanoid" id="K4AN16"/>
<evidence type="ECO:0000313" key="2">
    <source>
        <dbReference type="Proteomes" id="UP000004995"/>
    </source>
</evidence>
<dbReference type="Proteomes" id="UP000004995">
    <property type="component" value="Unassembled WGS sequence"/>
</dbReference>
<dbReference type="HOGENOM" id="CLU_2817328_0_0_1"/>
<evidence type="ECO:0000313" key="1">
    <source>
        <dbReference type="EnsemblPlants" id="KQK89453"/>
    </source>
</evidence>
<accession>K4AN16</accession>
<keyword evidence="2" id="KW-1185">Reference proteome</keyword>